<dbReference type="InterPro" id="IPR034804">
    <property type="entry name" value="SQR/QFR_C/D"/>
</dbReference>
<dbReference type="GO" id="GO:0046872">
    <property type="term" value="F:metal ion binding"/>
    <property type="evidence" value="ECO:0007669"/>
    <property type="project" value="UniProtKB-KW"/>
</dbReference>
<evidence type="ECO:0000256" key="5">
    <source>
        <dbReference type="ARBA" id="ARBA00022617"/>
    </source>
</evidence>
<dbReference type="Pfam" id="PF01127">
    <property type="entry name" value="Sdh_cyt"/>
    <property type="match status" value="1"/>
</dbReference>
<dbReference type="InterPro" id="IPR000701">
    <property type="entry name" value="SuccDH_FuR_B_TM-su"/>
</dbReference>
<evidence type="ECO:0000256" key="6">
    <source>
        <dbReference type="ARBA" id="ARBA00022692"/>
    </source>
</evidence>
<comment type="subunit">
    <text evidence="11">Part of an enzyme complex containing four subunits: a flavoprotein, an iron-sulfur protein, plus two membrane-anchoring proteins, SdhC and SdhD. The complex can form homotrimers.</text>
</comment>
<dbReference type="EMBL" id="FLUO01000001">
    <property type="protein sequence ID" value="SBW05382.1"/>
    <property type="molecule type" value="Genomic_DNA"/>
</dbReference>
<sequence length="134" mass="15025">MTLLEERLKRGGPVSPHLQVYNMFALTSFLSIIHRFFGGALFVGTLMFAYWIVSAAAGPSAYDTAMSFIGSWLGYFMIFGWSFALFYHMCNGVRHMLWDTGRILSLPEIYKSGYIMVACSLTLTVVAWVLGLSL</sequence>
<feature type="transmembrane region" description="Helical" evidence="13">
    <location>
        <begin position="20"/>
        <end position="53"/>
    </location>
</feature>
<name>A0A212K160_9PROT</name>
<dbReference type="InterPro" id="IPR014314">
    <property type="entry name" value="Succ_DH_cytb556"/>
</dbReference>
<evidence type="ECO:0000256" key="4">
    <source>
        <dbReference type="ARBA" id="ARBA00020076"/>
    </source>
</evidence>
<dbReference type="GO" id="GO:0009055">
    <property type="term" value="F:electron transfer activity"/>
    <property type="evidence" value="ECO:0007669"/>
    <property type="project" value="InterPro"/>
</dbReference>
<dbReference type="PANTHER" id="PTHR10978">
    <property type="entry name" value="SUCCINATE DEHYDROGENASE CYTOCHROME B560 SUBUNIT"/>
    <property type="match status" value="1"/>
</dbReference>
<evidence type="ECO:0000256" key="3">
    <source>
        <dbReference type="ARBA" id="ARBA00007244"/>
    </source>
</evidence>
<evidence type="ECO:0000313" key="14">
    <source>
        <dbReference type="EMBL" id="SBW05382.1"/>
    </source>
</evidence>
<feature type="transmembrane region" description="Helical" evidence="13">
    <location>
        <begin position="65"/>
        <end position="88"/>
    </location>
</feature>
<proteinExistence type="inferred from homology"/>
<comment type="cofactor">
    <cofactor evidence="12">
        <name>heme</name>
        <dbReference type="ChEBI" id="CHEBI:30413"/>
    </cofactor>
    <text evidence="12">The heme is bound between the two transmembrane subunits.</text>
</comment>
<dbReference type="CDD" id="cd03499">
    <property type="entry name" value="SQR_TypeC_SdhC"/>
    <property type="match status" value="1"/>
</dbReference>
<dbReference type="SUPFAM" id="SSF81343">
    <property type="entry name" value="Fumarate reductase respiratory complex transmembrane subunits"/>
    <property type="match status" value="1"/>
</dbReference>
<evidence type="ECO:0000256" key="10">
    <source>
        <dbReference type="ARBA" id="ARBA00023136"/>
    </source>
</evidence>
<evidence type="ECO:0000256" key="13">
    <source>
        <dbReference type="SAM" id="Phobius"/>
    </source>
</evidence>
<dbReference type="PIRSF" id="PIRSF000178">
    <property type="entry name" value="SDH_cyt_b560"/>
    <property type="match status" value="1"/>
</dbReference>
<comment type="similarity">
    <text evidence="3">Belongs to the cytochrome b560 family.</text>
</comment>
<gene>
    <name evidence="14" type="ORF">KL86APRO_11973</name>
</gene>
<keyword evidence="9 12" id="KW-0408">Iron</keyword>
<evidence type="ECO:0000256" key="2">
    <source>
        <dbReference type="ARBA" id="ARBA00004141"/>
    </source>
</evidence>
<dbReference type="PROSITE" id="PS01001">
    <property type="entry name" value="SDH_CYT_2"/>
    <property type="match status" value="1"/>
</dbReference>
<keyword evidence="10 13" id="KW-0472">Membrane</keyword>
<keyword evidence="5 12" id="KW-0349">Heme</keyword>
<feature type="binding site" description="axial binding residue" evidence="12">
    <location>
        <position position="88"/>
    </location>
    <ligand>
        <name>heme</name>
        <dbReference type="ChEBI" id="CHEBI:30413"/>
        <note>ligand shared with second transmembrane subunit</note>
    </ligand>
    <ligandPart>
        <name>Fe</name>
        <dbReference type="ChEBI" id="CHEBI:18248"/>
    </ligandPart>
</feature>
<feature type="transmembrane region" description="Helical" evidence="13">
    <location>
        <begin position="109"/>
        <end position="130"/>
    </location>
</feature>
<keyword evidence="6 13" id="KW-0812">Transmembrane</keyword>
<comment type="subcellular location">
    <subcellularLocation>
        <location evidence="2">Membrane</location>
        <topology evidence="2">Multi-pass membrane protein</topology>
    </subcellularLocation>
</comment>
<dbReference type="GO" id="GO:0016020">
    <property type="term" value="C:membrane"/>
    <property type="evidence" value="ECO:0007669"/>
    <property type="project" value="UniProtKB-SubCell"/>
</dbReference>
<protein>
    <recommendedName>
        <fullName evidence="4">Succinate dehydrogenase cytochrome b556 subunit</fullName>
    </recommendedName>
</protein>
<evidence type="ECO:0000256" key="11">
    <source>
        <dbReference type="ARBA" id="ARBA00025912"/>
    </source>
</evidence>
<accession>A0A212K160</accession>
<dbReference type="InterPro" id="IPR018495">
    <property type="entry name" value="Succ_DH_cyt_bsu_CS"/>
</dbReference>
<comment type="function">
    <text evidence="1">Membrane-anchoring subunit of succinate dehydrogenase (SDH).</text>
</comment>
<evidence type="ECO:0000256" key="7">
    <source>
        <dbReference type="ARBA" id="ARBA00022723"/>
    </source>
</evidence>
<evidence type="ECO:0000256" key="1">
    <source>
        <dbReference type="ARBA" id="ARBA00004050"/>
    </source>
</evidence>
<dbReference type="AlphaFoldDB" id="A0A212K160"/>
<keyword evidence="8 13" id="KW-1133">Transmembrane helix</keyword>
<evidence type="ECO:0000256" key="9">
    <source>
        <dbReference type="ARBA" id="ARBA00023004"/>
    </source>
</evidence>
<dbReference type="PANTHER" id="PTHR10978:SF5">
    <property type="entry name" value="SUCCINATE DEHYDROGENASE CYTOCHROME B560 SUBUNIT, MITOCHONDRIAL"/>
    <property type="match status" value="1"/>
</dbReference>
<dbReference type="GO" id="GO:0006099">
    <property type="term" value="P:tricarboxylic acid cycle"/>
    <property type="evidence" value="ECO:0007669"/>
    <property type="project" value="InterPro"/>
</dbReference>
<dbReference type="NCBIfam" id="TIGR02970">
    <property type="entry name" value="succ_dehyd_cytB"/>
    <property type="match status" value="1"/>
</dbReference>
<organism evidence="14">
    <name type="scientific">uncultured Alphaproteobacteria bacterium</name>
    <dbReference type="NCBI Taxonomy" id="91750"/>
    <lineage>
        <taxon>Bacteria</taxon>
        <taxon>Pseudomonadati</taxon>
        <taxon>Pseudomonadota</taxon>
        <taxon>Alphaproteobacteria</taxon>
        <taxon>environmental samples</taxon>
    </lineage>
</organism>
<reference evidence="14" key="1">
    <citation type="submission" date="2016-04" db="EMBL/GenBank/DDBJ databases">
        <authorList>
            <person name="Evans L.H."/>
            <person name="Alamgir A."/>
            <person name="Owens N."/>
            <person name="Weber N.D."/>
            <person name="Virtaneva K."/>
            <person name="Barbian K."/>
            <person name="Babar A."/>
            <person name="Rosenke K."/>
        </authorList>
    </citation>
    <scope>NUCLEOTIDE SEQUENCE</scope>
    <source>
        <strain evidence="14">86</strain>
    </source>
</reference>
<keyword evidence="7 12" id="KW-0479">Metal-binding</keyword>
<dbReference type="Gene3D" id="1.20.1300.10">
    <property type="entry name" value="Fumarate reductase/succinate dehydrogenase, transmembrane subunit"/>
    <property type="match status" value="1"/>
</dbReference>
<evidence type="ECO:0000256" key="12">
    <source>
        <dbReference type="PIRSR" id="PIRSR000178-1"/>
    </source>
</evidence>
<evidence type="ECO:0000256" key="8">
    <source>
        <dbReference type="ARBA" id="ARBA00022989"/>
    </source>
</evidence>